<sequence length="132" mass="15201">MRKSTLLIILSIFVFAINLGLTFYVSENWYTGELTNDQIQILNIVLFFQLFVSLIFVLILTYLSFRNRNDKETIGPLEIWRLYRLIPYPLIISLAISSPPGIFIGLVLIFILLGTSLILGRLIKPKDAIYFT</sequence>
<feature type="transmembrane region" description="Helical" evidence="1">
    <location>
        <begin position="77"/>
        <end position="96"/>
    </location>
</feature>
<dbReference type="Proteomes" id="UP000178894">
    <property type="component" value="Unassembled WGS sequence"/>
</dbReference>
<evidence type="ECO:0000256" key="1">
    <source>
        <dbReference type="SAM" id="Phobius"/>
    </source>
</evidence>
<gene>
    <name evidence="2" type="ORF">A3G54_01925</name>
</gene>
<protein>
    <submittedName>
        <fullName evidence="2">Uncharacterized protein</fullName>
    </submittedName>
</protein>
<proteinExistence type="predicted"/>
<accession>A0A1F5XZX4</accession>
<comment type="caution">
    <text evidence="2">The sequence shown here is derived from an EMBL/GenBank/DDBJ whole genome shotgun (WGS) entry which is preliminary data.</text>
</comment>
<feature type="transmembrane region" description="Helical" evidence="1">
    <location>
        <begin position="7"/>
        <end position="26"/>
    </location>
</feature>
<keyword evidence="1" id="KW-0812">Transmembrane</keyword>
<dbReference type="AlphaFoldDB" id="A0A1F5XZX4"/>
<feature type="transmembrane region" description="Helical" evidence="1">
    <location>
        <begin position="102"/>
        <end position="123"/>
    </location>
</feature>
<evidence type="ECO:0000313" key="2">
    <source>
        <dbReference type="EMBL" id="OGF93497.1"/>
    </source>
</evidence>
<name>A0A1F5XZX4_9BACT</name>
<reference evidence="2 3" key="1">
    <citation type="journal article" date="2016" name="Nat. Commun.">
        <title>Thousands of microbial genomes shed light on interconnected biogeochemical processes in an aquifer system.</title>
        <authorList>
            <person name="Anantharaman K."/>
            <person name="Brown C.T."/>
            <person name="Hug L.A."/>
            <person name="Sharon I."/>
            <person name="Castelle C.J."/>
            <person name="Probst A.J."/>
            <person name="Thomas B.C."/>
            <person name="Singh A."/>
            <person name="Wilkins M.J."/>
            <person name="Karaoz U."/>
            <person name="Brodie E.L."/>
            <person name="Williams K.H."/>
            <person name="Hubbard S.S."/>
            <person name="Banfield J.F."/>
        </authorList>
    </citation>
    <scope>NUCLEOTIDE SEQUENCE [LARGE SCALE GENOMIC DNA]</scope>
</reference>
<feature type="transmembrane region" description="Helical" evidence="1">
    <location>
        <begin position="46"/>
        <end position="65"/>
    </location>
</feature>
<keyword evidence="1" id="KW-1133">Transmembrane helix</keyword>
<evidence type="ECO:0000313" key="3">
    <source>
        <dbReference type="Proteomes" id="UP000178894"/>
    </source>
</evidence>
<keyword evidence="1" id="KW-0472">Membrane</keyword>
<dbReference type="EMBL" id="MFIQ01000015">
    <property type="protein sequence ID" value="OGF93497.1"/>
    <property type="molecule type" value="Genomic_DNA"/>
</dbReference>
<organism evidence="2 3">
    <name type="scientific">Candidatus Giovannonibacteria bacterium RIFCSPLOWO2_12_FULL_44_15</name>
    <dbReference type="NCBI Taxonomy" id="1798364"/>
    <lineage>
        <taxon>Bacteria</taxon>
        <taxon>Candidatus Giovannoniibacteriota</taxon>
    </lineage>
</organism>